<comment type="caution">
    <text evidence="1">The sequence shown here is derived from an EMBL/GenBank/DDBJ whole genome shotgun (WGS) entry which is preliminary data.</text>
</comment>
<gene>
    <name evidence="1" type="ORF">ROHU_011217</name>
</gene>
<name>A0A498LUU3_LABRO</name>
<accession>A0A498LUU3</accession>
<evidence type="ECO:0000313" key="1">
    <source>
        <dbReference type="EMBL" id="RXN09075.1"/>
    </source>
</evidence>
<dbReference type="AlphaFoldDB" id="A0A498LUU3"/>
<reference evidence="1" key="1">
    <citation type="submission" date="2018-03" db="EMBL/GenBank/DDBJ databases">
        <title>Draft genome sequence of Rohu Carp (Labeo rohita).</title>
        <authorList>
            <person name="Das P."/>
            <person name="Kushwaha B."/>
            <person name="Joshi C.G."/>
            <person name="Kumar D."/>
            <person name="Nagpure N.S."/>
            <person name="Sahoo L."/>
            <person name="Das S.P."/>
            <person name="Bit A."/>
            <person name="Patnaik S."/>
            <person name="Meher P.K."/>
            <person name="Jayasankar P."/>
            <person name="Koringa P.G."/>
            <person name="Patel N.V."/>
            <person name="Hinsu A.T."/>
            <person name="Kumar R."/>
            <person name="Pandey M."/>
            <person name="Agarwal S."/>
            <person name="Srivastava S."/>
            <person name="Singh M."/>
            <person name="Iquebal M.A."/>
            <person name="Jaiswal S."/>
            <person name="Angadi U.B."/>
            <person name="Kumar N."/>
            <person name="Raza M."/>
            <person name="Shah T.M."/>
            <person name="Rai A."/>
            <person name="Jena J.K."/>
        </authorList>
    </citation>
    <scope>NUCLEOTIDE SEQUENCE [LARGE SCALE GENOMIC DNA]</scope>
    <source>
        <strain evidence="1">DASCIFA01</strain>
        <tissue evidence="1">Testis</tissue>
    </source>
</reference>
<dbReference type="PANTHER" id="PTHR38706:SF2">
    <property type="match status" value="1"/>
</dbReference>
<dbReference type="EMBL" id="QBIY01013293">
    <property type="protein sequence ID" value="RXN09075.1"/>
    <property type="molecule type" value="Genomic_DNA"/>
</dbReference>
<proteinExistence type="predicted"/>
<dbReference type="Proteomes" id="UP000290572">
    <property type="component" value="Unassembled WGS sequence"/>
</dbReference>
<dbReference type="OrthoDB" id="8961033at2759"/>
<keyword evidence="2" id="KW-1185">Reference proteome</keyword>
<organism evidence="1 2">
    <name type="scientific">Labeo rohita</name>
    <name type="common">Indian major carp</name>
    <name type="synonym">Cyprinus rohita</name>
    <dbReference type="NCBI Taxonomy" id="84645"/>
    <lineage>
        <taxon>Eukaryota</taxon>
        <taxon>Metazoa</taxon>
        <taxon>Chordata</taxon>
        <taxon>Craniata</taxon>
        <taxon>Vertebrata</taxon>
        <taxon>Euteleostomi</taxon>
        <taxon>Actinopterygii</taxon>
        <taxon>Neopterygii</taxon>
        <taxon>Teleostei</taxon>
        <taxon>Ostariophysi</taxon>
        <taxon>Cypriniformes</taxon>
        <taxon>Cyprinidae</taxon>
        <taxon>Labeoninae</taxon>
        <taxon>Labeonini</taxon>
        <taxon>Labeo</taxon>
    </lineage>
</organism>
<evidence type="ECO:0000313" key="2">
    <source>
        <dbReference type="Proteomes" id="UP000290572"/>
    </source>
</evidence>
<dbReference type="PANTHER" id="PTHR38706">
    <property type="entry name" value="SI:CH211-198C19.1-RELATED"/>
    <property type="match status" value="1"/>
</dbReference>
<protein>
    <submittedName>
        <fullName evidence="1">Uncharacterized protein</fullName>
    </submittedName>
</protein>
<sequence>MKPIPQKITTIPQLQECGFGQPWPRHGLQLLFWFAKVCIWVSDNDDMFLAVDPTKEYFGFHRFENRHIKHKETLLPDVNFQYYLLGNLNSPGADMLPEYIREHNTGQRDGNTDRIIVTDHREWKFGKIYVTTHKDKWSFDPYGTFHISRSLLKTIKSFANLDNFLLTIGYHTAVFQMAVLSLADTELAAYHEDKEETYDVSTDTDTPSRNCICSCTIL</sequence>
<dbReference type="STRING" id="84645.A0A498LUU3"/>